<keyword evidence="2 4" id="KW-0863">Zinc-finger</keyword>
<evidence type="ECO:0000313" key="8">
    <source>
        <dbReference type="Proteomes" id="UP001359559"/>
    </source>
</evidence>
<dbReference type="EMBL" id="JAYKXN010000003">
    <property type="protein sequence ID" value="KAK7301468.1"/>
    <property type="molecule type" value="Genomic_DNA"/>
</dbReference>
<name>A0AAN9JP93_CLITE</name>
<dbReference type="Gene3D" id="4.10.1000.10">
    <property type="entry name" value="Zinc finger, CCCH-type"/>
    <property type="match status" value="1"/>
</dbReference>
<keyword evidence="1 4" id="KW-0479">Metal-binding</keyword>
<dbReference type="InterPro" id="IPR032378">
    <property type="entry name" value="ZC3H15/TMA46_C"/>
</dbReference>
<dbReference type="AlphaFoldDB" id="A0AAN9JP93"/>
<dbReference type="GO" id="GO:0005829">
    <property type="term" value="C:cytosol"/>
    <property type="evidence" value="ECO:0007669"/>
    <property type="project" value="TreeGrafter"/>
</dbReference>
<evidence type="ECO:0000313" key="7">
    <source>
        <dbReference type="EMBL" id="KAK7301468.1"/>
    </source>
</evidence>
<dbReference type="GO" id="GO:0002181">
    <property type="term" value="P:cytoplasmic translation"/>
    <property type="evidence" value="ECO:0007669"/>
    <property type="project" value="TreeGrafter"/>
</dbReference>
<accession>A0AAN9JP93</accession>
<feature type="zinc finger region" description="C3H1-type" evidence="4">
    <location>
        <begin position="112"/>
        <end position="145"/>
    </location>
</feature>
<evidence type="ECO:0000256" key="3">
    <source>
        <dbReference type="ARBA" id="ARBA00022833"/>
    </source>
</evidence>
<gene>
    <name evidence="7" type="ORF">RJT34_12333</name>
</gene>
<organism evidence="7 8">
    <name type="scientific">Clitoria ternatea</name>
    <name type="common">Butterfly pea</name>
    <dbReference type="NCBI Taxonomy" id="43366"/>
    <lineage>
        <taxon>Eukaryota</taxon>
        <taxon>Viridiplantae</taxon>
        <taxon>Streptophyta</taxon>
        <taxon>Embryophyta</taxon>
        <taxon>Tracheophyta</taxon>
        <taxon>Spermatophyta</taxon>
        <taxon>Magnoliopsida</taxon>
        <taxon>eudicotyledons</taxon>
        <taxon>Gunneridae</taxon>
        <taxon>Pentapetalae</taxon>
        <taxon>rosids</taxon>
        <taxon>fabids</taxon>
        <taxon>Fabales</taxon>
        <taxon>Fabaceae</taxon>
        <taxon>Papilionoideae</taxon>
        <taxon>50 kb inversion clade</taxon>
        <taxon>NPAAA clade</taxon>
        <taxon>indigoferoid/millettioid clade</taxon>
        <taxon>Phaseoleae</taxon>
        <taxon>Clitoria</taxon>
    </lineage>
</organism>
<sequence>MYELCSVLYKLDTFCCIFFPSLICVDPKSVLCEFYKAGQCAKGFKYKFSHDLNVQRKGEKIDIYSDTHDGETMEDWDQETLEKVVESKKTEYNQNKPTDIVRFIRVVGIMTVCKYFLEAVEKKQYGWFWDCPNSGKNCHYRHALPHGYVLKSQMKALLDEETEKISIEEEIENQRAKVATSTPMTPKLFLQWKKKKIEERDANLAAQQADRAKNDQMSLFVDDAEAYDIYQREPESDETEQNVSLLFMLSLHILKVYYIDDFL</sequence>
<keyword evidence="8" id="KW-1185">Reference proteome</keyword>
<reference evidence="7 8" key="1">
    <citation type="submission" date="2024-01" db="EMBL/GenBank/DDBJ databases">
        <title>The genomes of 5 underutilized Papilionoideae crops provide insights into root nodulation and disease resistance.</title>
        <authorList>
            <person name="Yuan L."/>
        </authorList>
    </citation>
    <scope>NUCLEOTIDE SEQUENCE [LARGE SCALE GENOMIC DNA]</scope>
    <source>
        <strain evidence="7">LY-2023</strain>
        <tissue evidence="7">Leaf</tissue>
    </source>
</reference>
<dbReference type="InterPro" id="IPR000571">
    <property type="entry name" value="Znf_CCCH"/>
</dbReference>
<feature type="domain" description="C3H1-type" evidence="6">
    <location>
        <begin position="112"/>
        <end position="145"/>
    </location>
</feature>
<dbReference type="Proteomes" id="UP001359559">
    <property type="component" value="Unassembled WGS sequence"/>
</dbReference>
<evidence type="ECO:0000256" key="4">
    <source>
        <dbReference type="PROSITE-ProRule" id="PRU00723"/>
    </source>
</evidence>
<dbReference type="PANTHER" id="PTHR12681">
    <property type="entry name" value="ZINC FINGER-CONTAINING PROTEIN P48ZNF"/>
    <property type="match status" value="1"/>
</dbReference>
<keyword evidence="3 4" id="KW-0862">Zinc</keyword>
<dbReference type="PANTHER" id="PTHR12681:SF0">
    <property type="entry name" value="ZINC FINGER CCCH DOMAIN-CONTAINING PROTEIN 15"/>
    <property type="match status" value="1"/>
</dbReference>
<protein>
    <recommendedName>
        <fullName evidence="6">C3H1-type domain-containing protein</fullName>
    </recommendedName>
</protein>
<dbReference type="GO" id="GO:0003729">
    <property type="term" value="F:mRNA binding"/>
    <property type="evidence" value="ECO:0007669"/>
    <property type="project" value="TreeGrafter"/>
</dbReference>
<evidence type="ECO:0000256" key="1">
    <source>
        <dbReference type="ARBA" id="ARBA00022723"/>
    </source>
</evidence>
<evidence type="ECO:0000259" key="6">
    <source>
        <dbReference type="PROSITE" id="PS50103"/>
    </source>
</evidence>
<proteinExistence type="predicted"/>
<dbReference type="GO" id="GO:0008270">
    <property type="term" value="F:zinc ion binding"/>
    <property type="evidence" value="ECO:0007669"/>
    <property type="project" value="UniProtKB-KW"/>
</dbReference>
<dbReference type="Pfam" id="PF16543">
    <property type="entry name" value="DFRP_C"/>
    <property type="match status" value="1"/>
</dbReference>
<dbReference type="PROSITE" id="PS50103">
    <property type="entry name" value="ZF_C3H1"/>
    <property type="match status" value="2"/>
</dbReference>
<feature type="coiled-coil region" evidence="5">
    <location>
        <begin position="157"/>
        <end position="215"/>
    </location>
</feature>
<evidence type="ECO:0000256" key="5">
    <source>
        <dbReference type="SAM" id="Coils"/>
    </source>
</evidence>
<feature type="zinc finger region" description="C3H1-type" evidence="4">
    <location>
        <begin position="26"/>
        <end position="53"/>
    </location>
</feature>
<comment type="caution">
    <text evidence="7">The sequence shown here is derived from an EMBL/GenBank/DDBJ whole genome shotgun (WGS) entry which is preliminary data.</text>
</comment>
<dbReference type="Gene3D" id="6.20.400.10">
    <property type="match status" value="1"/>
</dbReference>
<evidence type="ECO:0000256" key="2">
    <source>
        <dbReference type="ARBA" id="ARBA00022771"/>
    </source>
</evidence>
<feature type="domain" description="C3H1-type" evidence="6">
    <location>
        <begin position="26"/>
        <end position="53"/>
    </location>
</feature>
<keyword evidence="5" id="KW-0175">Coiled coil</keyword>